<evidence type="ECO:0000313" key="4">
    <source>
        <dbReference type="Proteomes" id="UP000827721"/>
    </source>
</evidence>
<accession>A0ABQ8HU82</accession>
<sequence length="307" mass="34276">MTDVFQANPPQLHSNLLYIQRYRSQSRLVAEAAYFFTNMLSAESFISNIDAKALSMEESEFQNNMESAQALLSGLSTDMDGLSNLNDQNAGHVHGEQLIDSKHQARNSKKEKEPVMHPKSSERKSESKKVTFAKDQTPITKVPSLSELENKGATMLLKEDKASQVFREYPYLFAQVGDLTINDVEDLLNNYKQLVFNYVCLSKGLGSASPSLLSSNLHTPVIDHAETVKEPEDHKIAELNDESHKDTGMDDSSKNVLVSEDEDVESHLLQVEVDAHQGAVVLVQDTSLQHNLGKHIPAFKVKLFSEF</sequence>
<dbReference type="Gene3D" id="1.20.1050.80">
    <property type="entry name" value="VPS9 domain"/>
    <property type="match status" value="1"/>
</dbReference>
<dbReference type="Pfam" id="PF02204">
    <property type="entry name" value="VPS9"/>
    <property type="match status" value="1"/>
</dbReference>
<gene>
    <name evidence="3" type="ORF">JRO89_XS07G0161200</name>
</gene>
<dbReference type="InterPro" id="IPR037191">
    <property type="entry name" value="VPS9_dom_sf"/>
</dbReference>
<dbReference type="PROSITE" id="PS51205">
    <property type="entry name" value="VPS9"/>
    <property type="match status" value="1"/>
</dbReference>
<name>A0ABQ8HU82_9ROSI</name>
<dbReference type="SUPFAM" id="SSF109993">
    <property type="entry name" value="VPS9 domain"/>
    <property type="match status" value="1"/>
</dbReference>
<keyword evidence="4" id="KW-1185">Reference proteome</keyword>
<dbReference type="InterPro" id="IPR003123">
    <property type="entry name" value="VPS9"/>
</dbReference>
<organism evidence="3 4">
    <name type="scientific">Xanthoceras sorbifolium</name>
    <dbReference type="NCBI Taxonomy" id="99658"/>
    <lineage>
        <taxon>Eukaryota</taxon>
        <taxon>Viridiplantae</taxon>
        <taxon>Streptophyta</taxon>
        <taxon>Embryophyta</taxon>
        <taxon>Tracheophyta</taxon>
        <taxon>Spermatophyta</taxon>
        <taxon>Magnoliopsida</taxon>
        <taxon>eudicotyledons</taxon>
        <taxon>Gunneridae</taxon>
        <taxon>Pentapetalae</taxon>
        <taxon>rosids</taxon>
        <taxon>malvids</taxon>
        <taxon>Sapindales</taxon>
        <taxon>Sapindaceae</taxon>
        <taxon>Xanthoceroideae</taxon>
        <taxon>Xanthoceras</taxon>
    </lineage>
</organism>
<comment type="caution">
    <text evidence="3">The sequence shown here is derived from an EMBL/GenBank/DDBJ whole genome shotgun (WGS) entry which is preliminary data.</text>
</comment>
<feature type="compositionally biased region" description="Basic and acidic residues" evidence="1">
    <location>
        <begin position="101"/>
        <end position="129"/>
    </location>
</feature>
<dbReference type="InterPro" id="IPR045046">
    <property type="entry name" value="Vps9-like"/>
</dbReference>
<feature type="domain" description="VPS9" evidence="2">
    <location>
        <begin position="1"/>
        <end position="55"/>
    </location>
</feature>
<dbReference type="PANTHER" id="PTHR23101">
    <property type="entry name" value="RAB GDP/GTP EXCHANGE FACTOR"/>
    <property type="match status" value="1"/>
</dbReference>
<evidence type="ECO:0000259" key="2">
    <source>
        <dbReference type="PROSITE" id="PS51205"/>
    </source>
</evidence>
<protein>
    <recommendedName>
        <fullName evidence="2">VPS9 domain-containing protein</fullName>
    </recommendedName>
</protein>
<dbReference type="EMBL" id="JAFEMO010000007">
    <property type="protein sequence ID" value="KAH7567834.1"/>
    <property type="molecule type" value="Genomic_DNA"/>
</dbReference>
<evidence type="ECO:0000256" key="1">
    <source>
        <dbReference type="SAM" id="MobiDB-lite"/>
    </source>
</evidence>
<evidence type="ECO:0000313" key="3">
    <source>
        <dbReference type="EMBL" id="KAH7567834.1"/>
    </source>
</evidence>
<proteinExistence type="predicted"/>
<feature type="region of interest" description="Disordered" evidence="1">
    <location>
        <begin position="101"/>
        <end position="132"/>
    </location>
</feature>
<dbReference type="Proteomes" id="UP000827721">
    <property type="component" value="Unassembled WGS sequence"/>
</dbReference>
<dbReference type="PANTHER" id="PTHR23101:SF25">
    <property type="entry name" value="GTPASE-ACTIVATING PROTEIN AND VPS9 DOMAIN-CONTAINING PROTEIN 1"/>
    <property type="match status" value="1"/>
</dbReference>
<reference evidence="3 4" key="1">
    <citation type="submission" date="2021-02" db="EMBL/GenBank/DDBJ databases">
        <title>Plant Genome Project.</title>
        <authorList>
            <person name="Zhang R.-G."/>
        </authorList>
    </citation>
    <scope>NUCLEOTIDE SEQUENCE [LARGE SCALE GENOMIC DNA]</scope>
    <source>
        <tissue evidence="3">Leaves</tissue>
    </source>
</reference>